<dbReference type="Proteomes" id="UP001054945">
    <property type="component" value="Unassembled WGS sequence"/>
</dbReference>
<organism evidence="1 2">
    <name type="scientific">Caerostris extrusa</name>
    <name type="common">Bark spider</name>
    <name type="synonym">Caerostris bankana</name>
    <dbReference type="NCBI Taxonomy" id="172846"/>
    <lineage>
        <taxon>Eukaryota</taxon>
        <taxon>Metazoa</taxon>
        <taxon>Ecdysozoa</taxon>
        <taxon>Arthropoda</taxon>
        <taxon>Chelicerata</taxon>
        <taxon>Arachnida</taxon>
        <taxon>Araneae</taxon>
        <taxon>Araneomorphae</taxon>
        <taxon>Entelegynae</taxon>
        <taxon>Araneoidea</taxon>
        <taxon>Araneidae</taxon>
        <taxon>Caerostris</taxon>
    </lineage>
</organism>
<keyword evidence="2" id="KW-1185">Reference proteome</keyword>
<dbReference type="EMBL" id="BPLR01015098">
    <property type="protein sequence ID" value="GIY73556.1"/>
    <property type="molecule type" value="Genomic_DNA"/>
</dbReference>
<sequence>MANATAGTSGVSETDDSVPFLKDAPQISFLSSPPFRIPANQSLRRIFPFPSSFPPVISLRNLQLKIYQWREKRPVVGHCKNDKCDRLYPGGLRDRRLSPILKRCFSNFLPSPAPLRIPANQSLKRISLFPFFQLHFRQ</sequence>
<evidence type="ECO:0000313" key="1">
    <source>
        <dbReference type="EMBL" id="GIY73556.1"/>
    </source>
</evidence>
<accession>A0AAV4VTJ9</accession>
<proteinExistence type="predicted"/>
<protein>
    <submittedName>
        <fullName evidence="1">Uncharacterized protein</fullName>
    </submittedName>
</protein>
<reference evidence="1 2" key="1">
    <citation type="submission" date="2021-06" db="EMBL/GenBank/DDBJ databases">
        <title>Caerostris extrusa draft genome.</title>
        <authorList>
            <person name="Kono N."/>
            <person name="Arakawa K."/>
        </authorList>
    </citation>
    <scope>NUCLEOTIDE SEQUENCE [LARGE SCALE GENOMIC DNA]</scope>
</reference>
<comment type="caution">
    <text evidence="1">The sequence shown here is derived from an EMBL/GenBank/DDBJ whole genome shotgun (WGS) entry which is preliminary data.</text>
</comment>
<name>A0AAV4VTJ9_CAEEX</name>
<evidence type="ECO:0000313" key="2">
    <source>
        <dbReference type="Proteomes" id="UP001054945"/>
    </source>
</evidence>
<dbReference type="AlphaFoldDB" id="A0AAV4VTJ9"/>
<gene>
    <name evidence="1" type="ORF">CEXT_30071</name>
</gene>